<sequence length="361" mass="38903">MLYNLLTPLVDDYGFLNLFRYLTFRTGGSVMTALVISFILGPKVINWLKAKQCGASNVREDVPEGHLVKAGTPTMGGFLILLAVSISTLLWADLRNGYVWIVLLVTMGFGTIGFVDDYLKLTKKNSKGLPGKMKLISQIAIGGTAAIWYSQITQDPMATGLALPFFKDLLVNLGWFFVPFAIFVMVGASNSVNLTDGLDGLAIVPVMIAATCFALISYLVGNSIYSGYLQLHYVPGAGELTVFCGALVGAGLGFLWFNAPPAMVFMGDTGSLSMGGALGAISIVTKHEIVLAIIGGLFVLETVSVIVQVVSFKTTGKRVFAMAPLHHHFEKKGWKEPTIVIRFWIIATILALIGLATLKLR</sequence>
<comment type="caution">
    <text evidence="15">The sequence shown here is derived from an EMBL/GenBank/DDBJ whole genome shotgun (WGS) entry which is preliminary data.</text>
</comment>
<dbReference type="GO" id="GO:0009252">
    <property type="term" value="P:peptidoglycan biosynthetic process"/>
    <property type="evidence" value="ECO:0007669"/>
    <property type="project" value="UniProtKB-UniRule"/>
</dbReference>
<comment type="function">
    <text evidence="12">Catalyzes the initial step of the lipid cycle reactions in the biosynthesis of the cell wall peptidoglycan: transfers peptidoglycan precursor phospho-MurNAc-pentapeptide from UDP-MurNAc-pentapeptide onto the lipid carrier undecaprenyl phosphate, yielding undecaprenyl-pyrophosphoryl-MurNAc-pentapeptide, known as lipid I.</text>
</comment>
<comment type="cofactor">
    <cofactor evidence="12 14">
        <name>Mg(2+)</name>
        <dbReference type="ChEBI" id="CHEBI:18420"/>
    </cofactor>
</comment>
<evidence type="ECO:0000256" key="5">
    <source>
        <dbReference type="ARBA" id="ARBA00022692"/>
    </source>
</evidence>
<keyword evidence="7 12" id="KW-0573">Peptidoglycan synthesis</keyword>
<evidence type="ECO:0000256" key="7">
    <source>
        <dbReference type="ARBA" id="ARBA00022984"/>
    </source>
</evidence>
<dbReference type="GO" id="GO:0005886">
    <property type="term" value="C:plasma membrane"/>
    <property type="evidence" value="ECO:0007669"/>
    <property type="project" value="UniProtKB-SubCell"/>
</dbReference>
<dbReference type="GO" id="GO:0008360">
    <property type="term" value="P:regulation of cell shape"/>
    <property type="evidence" value="ECO:0007669"/>
    <property type="project" value="UniProtKB-KW"/>
</dbReference>
<comment type="catalytic activity">
    <reaction evidence="12">
        <text>UDP-N-acetyl-alpha-D-muramoyl-L-alanyl-gamma-D-glutamyl-meso-2,6-diaminopimeloyl-D-alanyl-D-alanine + di-trans,octa-cis-undecaprenyl phosphate = di-trans,octa-cis-undecaprenyl diphospho-N-acetyl-alpha-D-muramoyl-L-alanyl-D-glutamyl-meso-2,6-diaminopimeloyl-D-alanyl-D-alanine + UMP</text>
        <dbReference type="Rhea" id="RHEA:28386"/>
        <dbReference type="ChEBI" id="CHEBI:57865"/>
        <dbReference type="ChEBI" id="CHEBI:60392"/>
        <dbReference type="ChEBI" id="CHEBI:61386"/>
        <dbReference type="ChEBI" id="CHEBI:61387"/>
        <dbReference type="EC" id="2.7.8.13"/>
    </reaction>
</comment>
<protein>
    <recommendedName>
        <fullName evidence="12 13">Phospho-N-acetylmuramoyl-pentapeptide-transferase</fullName>
        <ecNumber evidence="12 13">2.7.8.13</ecNumber>
    </recommendedName>
    <alternativeName>
        <fullName evidence="12">UDP-MurNAc-pentapeptide phosphotransferase</fullName>
    </alternativeName>
</protein>
<evidence type="ECO:0000256" key="10">
    <source>
        <dbReference type="ARBA" id="ARBA00023306"/>
    </source>
</evidence>
<feature type="transmembrane region" description="Helical" evidence="12">
    <location>
        <begin position="131"/>
        <end position="149"/>
    </location>
</feature>
<keyword evidence="4 12" id="KW-0808">Transferase</keyword>
<feature type="transmembrane region" description="Helical" evidence="12">
    <location>
        <begin position="75"/>
        <end position="92"/>
    </location>
</feature>
<dbReference type="GO" id="GO:0008963">
    <property type="term" value="F:phospho-N-acetylmuramoyl-pentapeptide-transferase activity"/>
    <property type="evidence" value="ECO:0007669"/>
    <property type="project" value="UniProtKB-UniRule"/>
</dbReference>
<feature type="transmembrane region" description="Helical" evidence="12">
    <location>
        <begin position="240"/>
        <end position="257"/>
    </location>
</feature>
<comment type="pathway">
    <text evidence="12">Cell wall biogenesis; peptidoglycan biosynthesis.</text>
</comment>
<comment type="similarity">
    <text evidence="2 12">Belongs to the glycosyltransferase 4 family. MraY subfamily.</text>
</comment>
<feature type="transmembrane region" description="Helical" evidence="12">
    <location>
        <begin position="289"/>
        <end position="312"/>
    </location>
</feature>
<dbReference type="GO" id="GO:0046872">
    <property type="term" value="F:metal ion binding"/>
    <property type="evidence" value="ECO:0007669"/>
    <property type="project" value="UniProtKB-KW"/>
</dbReference>
<proteinExistence type="inferred from homology"/>
<keyword evidence="5 12" id="KW-0812">Transmembrane</keyword>
<evidence type="ECO:0000256" key="8">
    <source>
        <dbReference type="ARBA" id="ARBA00022989"/>
    </source>
</evidence>
<evidence type="ECO:0000256" key="4">
    <source>
        <dbReference type="ARBA" id="ARBA00022679"/>
    </source>
</evidence>
<evidence type="ECO:0000256" key="14">
    <source>
        <dbReference type="PIRSR" id="PIRSR600715-1"/>
    </source>
</evidence>
<reference evidence="15 16" key="1">
    <citation type="submission" date="2018-07" db="EMBL/GenBank/DDBJ databases">
        <title>Genomic Encyclopedia of Type Strains, Phase III (KMG-III): the genomes of soil and plant-associated and newly described type strains.</title>
        <authorList>
            <person name="Whitman W."/>
        </authorList>
    </citation>
    <scope>NUCLEOTIDE SEQUENCE [LARGE SCALE GENOMIC DNA]</scope>
    <source>
        <strain evidence="15 16">CECT 8488</strain>
    </source>
</reference>
<evidence type="ECO:0000256" key="13">
    <source>
        <dbReference type="NCBIfam" id="TIGR00445"/>
    </source>
</evidence>
<evidence type="ECO:0000256" key="6">
    <source>
        <dbReference type="ARBA" id="ARBA00022960"/>
    </source>
</evidence>
<dbReference type="EMBL" id="QRDW01000001">
    <property type="protein sequence ID" value="RED54111.1"/>
    <property type="molecule type" value="Genomic_DNA"/>
</dbReference>
<dbReference type="NCBIfam" id="TIGR00445">
    <property type="entry name" value="mraY"/>
    <property type="match status" value="1"/>
</dbReference>
<dbReference type="AlphaFoldDB" id="A0A3D9HXL3"/>
<dbReference type="InterPro" id="IPR018480">
    <property type="entry name" value="PNAcMuramoyl-5peptid_Trfase_CS"/>
</dbReference>
<dbReference type="PANTHER" id="PTHR22926">
    <property type="entry name" value="PHOSPHO-N-ACETYLMURAMOYL-PENTAPEPTIDE-TRANSFERASE"/>
    <property type="match status" value="1"/>
</dbReference>
<dbReference type="UniPathway" id="UPA00219"/>
<dbReference type="GO" id="GO:0051301">
    <property type="term" value="P:cell division"/>
    <property type="evidence" value="ECO:0007669"/>
    <property type="project" value="UniProtKB-KW"/>
</dbReference>
<dbReference type="GO" id="GO:0051992">
    <property type="term" value="F:UDP-N-acetylmuramoyl-L-alanyl-D-glutamyl-meso-2,6-diaminopimelyl-D-alanyl-D-alanine:undecaprenyl-phosphate transferase activity"/>
    <property type="evidence" value="ECO:0007669"/>
    <property type="project" value="RHEA"/>
</dbReference>
<evidence type="ECO:0000256" key="2">
    <source>
        <dbReference type="ARBA" id="ARBA00005583"/>
    </source>
</evidence>
<evidence type="ECO:0000256" key="11">
    <source>
        <dbReference type="ARBA" id="ARBA00023316"/>
    </source>
</evidence>
<comment type="subcellular location">
    <subcellularLocation>
        <location evidence="12">Cell membrane</location>
        <topology evidence="12">Multi-pass membrane protein</topology>
    </subcellularLocation>
    <subcellularLocation>
        <location evidence="1">Membrane</location>
        <topology evidence="1">Multi-pass membrane protein</topology>
    </subcellularLocation>
</comment>
<keyword evidence="10 12" id="KW-0131">Cell cycle</keyword>
<evidence type="ECO:0000313" key="15">
    <source>
        <dbReference type="EMBL" id="RED54111.1"/>
    </source>
</evidence>
<evidence type="ECO:0000256" key="3">
    <source>
        <dbReference type="ARBA" id="ARBA00022618"/>
    </source>
</evidence>
<keyword evidence="12 14" id="KW-0460">Magnesium</keyword>
<dbReference type="CDD" id="cd06852">
    <property type="entry name" value="GT_MraY"/>
    <property type="match status" value="1"/>
</dbReference>
<feature type="transmembrane region" description="Helical" evidence="12">
    <location>
        <begin position="339"/>
        <end position="358"/>
    </location>
</feature>
<evidence type="ECO:0000256" key="9">
    <source>
        <dbReference type="ARBA" id="ARBA00023136"/>
    </source>
</evidence>
<dbReference type="Pfam" id="PF10555">
    <property type="entry name" value="MraY_sig1"/>
    <property type="match status" value="1"/>
</dbReference>
<feature type="binding site" evidence="14">
    <location>
        <position position="193"/>
    </location>
    <ligand>
        <name>Mg(2+)</name>
        <dbReference type="ChEBI" id="CHEBI:18420"/>
    </ligand>
</feature>
<dbReference type="PANTHER" id="PTHR22926:SF5">
    <property type="entry name" value="PHOSPHO-N-ACETYLMURAMOYL-PENTAPEPTIDE-TRANSFERASE HOMOLOG"/>
    <property type="match status" value="1"/>
</dbReference>
<keyword evidence="16" id="KW-1185">Reference proteome</keyword>
<gene>
    <name evidence="12" type="primary">mraY</name>
    <name evidence="15" type="ORF">DFP90_101914</name>
</gene>
<evidence type="ECO:0000256" key="12">
    <source>
        <dbReference type="HAMAP-Rule" id="MF_00038"/>
    </source>
</evidence>
<feature type="transmembrane region" description="Helical" evidence="12">
    <location>
        <begin position="169"/>
        <end position="188"/>
    </location>
</feature>
<dbReference type="GO" id="GO:0071555">
    <property type="term" value="P:cell wall organization"/>
    <property type="evidence" value="ECO:0007669"/>
    <property type="project" value="UniProtKB-KW"/>
</dbReference>
<organism evidence="15 16">
    <name type="scientific">Aestuariispira insulae</name>
    <dbReference type="NCBI Taxonomy" id="1461337"/>
    <lineage>
        <taxon>Bacteria</taxon>
        <taxon>Pseudomonadati</taxon>
        <taxon>Pseudomonadota</taxon>
        <taxon>Alphaproteobacteria</taxon>
        <taxon>Rhodospirillales</taxon>
        <taxon>Kiloniellaceae</taxon>
        <taxon>Aestuariispira</taxon>
    </lineage>
</organism>
<dbReference type="EC" id="2.7.8.13" evidence="12 13"/>
<dbReference type="Proteomes" id="UP000256845">
    <property type="component" value="Unassembled WGS sequence"/>
</dbReference>
<dbReference type="InterPro" id="IPR003524">
    <property type="entry name" value="PNAcMuramoyl-5peptid_Trfase"/>
</dbReference>
<keyword evidence="11 12" id="KW-0961">Cell wall biogenesis/degradation</keyword>
<evidence type="ECO:0000256" key="1">
    <source>
        <dbReference type="ARBA" id="ARBA00004141"/>
    </source>
</evidence>
<feature type="transmembrane region" description="Helical" evidence="12">
    <location>
        <begin position="264"/>
        <end position="283"/>
    </location>
</feature>
<dbReference type="HAMAP" id="MF_00038">
    <property type="entry name" value="MraY"/>
    <property type="match status" value="1"/>
</dbReference>
<dbReference type="RefSeq" id="WP_115935191.1">
    <property type="nucleotide sequence ID" value="NZ_QRDW01000001.1"/>
</dbReference>
<feature type="transmembrane region" description="Helical" evidence="12">
    <location>
        <begin position="20"/>
        <end position="41"/>
    </location>
</feature>
<name>A0A3D9HXL3_9PROT</name>
<dbReference type="InterPro" id="IPR000715">
    <property type="entry name" value="Glycosyl_transferase_4"/>
</dbReference>
<accession>A0A3D9HXL3</accession>
<dbReference type="OrthoDB" id="9805475at2"/>
<keyword evidence="9 12" id="KW-0472">Membrane</keyword>
<evidence type="ECO:0000313" key="16">
    <source>
        <dbReference type="Proteomes" id="UP000256845"/>
    </source>
</evidence>
<keyword evidence="6 12" id="KW-0133">Cell shape</keyword>
<keyword evidence="12 14" id="KW-0479">Metal-binding</keyword>
<feature type="transmembrane region" description="Helical" evidence="12">
    <location>
        <begin position="98"/>
        <end position="119"/>
    </location>
</feature>
<keyword evidence="3 12" id="KW-0132">Cell division</keyword>
<feature type="binding site" evidence="14">
    <location>
        <position position="268"/>
    </location>
    <ligand>
        <name>Mg(2+)</name>
        <dbReference type="ChEBI" id="CHEBI:18420"/>
    </ligand>
</feature>
<keyword evidence="12" id="KW-1003">Cell membrane</keyword>
<dbReference type="PROSITE" id="PS01348">
    <property type="entry name" value="MRAY_2"/>
    <property type="match status" value="1"/>
</dbReference>
<keyword evidence="8 12" id="KW-1133">Transmembrane helix</keyword>
<feature type="transmembrane region" description="Helical" evidence="12">
    <location>
        <begin position="200"/>
        <end position="220"/>
    </location>
</feature>
<dbReference type="Pfam" id="PF00953">
    <property type="entry name" value="Glycos_transf_4"/>
    <property type="match status" value="1"/>
</dbReference>